<reference evidence="2 3" key="1">
    <citation type="submission" date="2022-03" db="EMBL/GenBank/DDBJ databases">
        <authorList>
            <person name="Nunn A."/>
            <person name="Chopra R."/>
            <person name="Nunn A."/>
            <person name="Contreras Garrido A."/>
        </authorList>
    </citation>
    <scope>NUCLEOTIDE SEQUENCE [LARGE SCALE GENOMIC DNA]</scope>
</reference>
<evidence type="ECO:0000313" key="2">
    <source>
        <dbReference type="EMBL" id="CAH2079031.1"/>
    </source>
</evidence>
<feature type="region of interest" description="Disordered" evidence="1">
    <location>
        <begin position="415"/>
        <end position="447"/>
    </location>
</feature>
<sequence length="447" mass="48556">CEMEDHCLVIAGEWVCGENAKWDFVVDKQWMSRILPMRESMKIVDLKAEVLKEFIDGALSGETVILSYWPPNTNELATGIKTPLVVVSNEGRISFFFKHFRVNESMNLFATFSKGYIPSGTVGYITPIPSSMRLGSTELSALRMKSVSFASGANSRPCFAVVESVVPSSKTFVETDSASFTNLKRQTIFSSVSGGLSSSFPFNINALDVDSVAELRSGDVSDFPYELSDADIINEVESVENRLHNSRNSSSEGTNEFDEDDYCGVLDDDEDVVSVGYDNEFWEPLIDEALGGSDAVEFMRPTVDGFDGKAASVGLMCDVLGVAEGDGNRCSGHVSGDVVSKWTTGGGHVEGEHWSASSGRVNEVADSLGLAASSLVGVAYRPTTWRETYEGIINPVGKPEDMEVPAEVSEMVLLPPRRRKGSGKRKTTGIPSVGEMPITRVKKDKPK</sequence>
<gene>
    <name evidence="2" type="ORF">TAV2_LOCUS22519</name>
</gene>
<dbReference type="Proteomes" id="UP000836841">
    <property type="component" value="Chromosome 7"/>
</dbReference>
<proteinExistence type="predicted"/>
<accession>A0AAU9T8N7</accession>
<organism evidence="2 3">
    <name type="scientific">Thlaspi arvense</name>
    <name type="common">Field penny-cress</name>
    <dbReference type="NCBI Taxonomy" id="13288"/>
    <lineage>
        <taxon>Eukaryota</taxon>
        <taxon>Viridiplantae</taxon>
        <taxon>Streptophyta</taxon>
        <taxon>Embryophyta</taxon>
        <taxon>Tracheophyta</taxon>
        <taxon>Spermatophyta</taxon>
        <taxon>Magnoliopsida</taxon>
        <taxon>eudicotyledons</taxon>
        <taxon>Gunneridae</taxon>
        <taxon>Pentapetalae</taxon>
        <taxon>rosids</taxon>
        <taxon>malvids</taxon>
        <taxon>Brassicales</taxon>
        <taxon>Brassicaceae</taxon>
        <taxon>Thlaspideae</taxon>
        <taxon>Thlaspi</taxon>
    </lineage>
</organism>
<dbReference type="EMBL" id="OU466863">
    <property type="protein sequence ID" value="CAH2079031.1"/>
    <property type="molecule type" value="Genomic_DNA"/>
</dbReference>
<evidence type="ECO:0000256" key="1">
    <source>
        <dbReference type="SAM" id="MobiDB-lite"/>
    </source>
</evidence>
<name>A0AAU9T8N7_THLAR</name>
<feature type="compositionally biased region" description="Basic residues" evidence="1">
    <location>
        <begin position="416"/>
        <end position="427"/>
    </location>
</feature>
<dbReference type="AlphaFoldDB" id="A0AAU9T8N7"/>
<protein>
    <submittedName>
        <fullName evidence="2">Uncharacterized protein</fullName>
    </submittedName>
</protein>
<evidence type="ECO:0000313" key="3">
    <source>
        <dbReference type="Proteomes" id="UP000836841"/>
    </source>
</evidence>
<keyword evidence="3" id="KW-1185">Reference proteome</keyword>
<feature type="non-terminal residue" evidence="2">
    <location>
        <position position="1"/>
    </location>
</feature>